<dbReference type="GO" id="GO:0004497">
    <property type="term" value="F:monooxygenase activity"/>
    <property type="evidence" value="ECO:0007669"/>
    <property type="project" value="UniProtKB-KW"/>
</dbReference>
<dbReference type="PANTHER" id="PTHR10566">
    <property type="entry name" value="CHAPERONE-ACTIVITY OF BC1 COMPLEX CABC1 -RELATED"/>
    <property type="match status" value="1"/>
</dbReference>
<dbReference type="SUPFAM" id="SSF56112">
    <property type="entry name" value="Protein kinase-like (PK-like)"/>
    <property type="match status" value="1"/>
</dbReference>
<keyword evidence="2" id="KW-0472">Membrane</keyword>
<sequence length="549" mass="64485">MKNFSLYRIVVIVSMAVKFLLQIALFRRKHRRNWTNQTNEQWESLLKQQAIEYRQTALRLEGLLIKLGQFLSTRADIMPRVFIEQLEDLNDRVPSVPWKSAKEVLEKEWNKPYDTVIQKISKEPVASASIGQVYKVILPNGDTAALKIQRPGIERIINTDFKALRIVMWILKTFTPIGEQADLWALYRELDITIGQELDFLKELQNGIYFKNRYQSFDYVDAPFYYDKLSTRKVLVMEWVEGARITNLDHLQANDIDRRELAVRLVEVFLEQLLREGKFHADPHPGNILVKRDGTIMLIDFGMIGEISRSDAIFIRQLVEGIILEDYDQVIHALENLRFLLPGANRELLKKMIRTLVNTYTSRDFSLSDEYLVKQLFADIEKIVREQPIQLPSEFAIFGKAASTFVGTLYILDPDIDLLQVSKPLLFQWLKENYEPKDFLSPRTAFNWLIQSVRPLSAVPRRVQQALDEPRKYREWKQHHENLQLEQALLLSKKRDALVFIVISFIFTVLGILFHHEWLLYSSGTVLLFSFFYYLFSLRANRKLLKKRR</sequence>
<evidence type="ECO:0000313" key="5">
    <source>
        <dbReference type="Proteomes" id="UP000031563"/>
    </source>
</evidence>
<dbReference type="STRING" id="1221996.QY95_01139"/>
<feature type="transmembrane region" description="Helical" evidence="2">
    <location>
        <begin position="497"/>
        <end position="514"/>
    </location>
</feature>
<evidence type="ECO:0000259" key="3">
    <source>
        <dbReference type="PROSITE" id="PS50011"/>
    </source>
</evidence>
<organism evidence="4 5">
    <name type="scientific">Bacillus thermotolerans</name>
    <name type="common">Quasibacillus thermotolerans</name>
    <dbReference type="NCBI Taxonomy" id="1221996"/>
    <lineage>
        <taxon>Bacteria</taxon>
        <taxon>Bacillati</taxon>
        <taxon>Bacillota</taxon>
        <taxon>Bacilli</taxon>
        <taxon>Bacillales</taxon>
        <taxon>Bacillaceae</taxon>
        <taxon>Bacillus</taxon>
    </lineage>
</organism>
<dbReference type="Proteomes" id="UP000031563">
    <property type="component" value="Unassembled WGS sequence"/>
</dbReference>
<dbReference type="GO" id="GO:0005524">
    <property type="term" value="F:ATP binding"/>
    <property type="evidence" value="ECO:0007669"/>
    <property type="project" value="InterPro"/>
</dbReference>
<evidence type="ECO:0000313" key="4">
    <source>
        <dbReference type="EMBL" id="KKB41076.1"/>
    </source>
</evidence>
<dbReference type="CDD" id="cd05121">
    <property type="entry name" value="ABC1_ADCK3-like"/>
    <property type="match status" value="1"/>
</dbReference>
<keyword evidence="4" id="KW-0560">Oxidoreductase</keyword>
<evidence type="ECO:0000256" key="1">
    <source>
        <dbReference type="ARBA" id="ARBA00009670"/>
    </source>
</evidence>
<keyword evidence="2" id="KW-0812">Transmembrane</keyword>
<dbReference type="EMBL" id="JWIR02000025">
    <property type="protein sequence ID" value="KKB41076.1"/>
    <property type="molecule type" value="Genomic_DNA"/>
</dbReference>
<evidence type="ECO:0000256" key="2">
    <source>
        <dbReference type="SAM" id="Phobius"/>
    </source>
</evidence>
<dbReference type="InterPro" id="IPR011009">
    <property type="entry name" value="Kinase-like_dom_sf"/>
</dbReference>
<dbReference type="RefSeq" id="WP_040047371.1">
    <property type="nucleotide sequence ID" value="NZ_JWIR02000025.1"/>
</dbReference>
<accession>A0A0F5I6D4</accession>
<feature type="transmembrane region" description="Helical" evidence="2">
    <location>
        <begin position="6"/>
        <end position="26"/>
    </location>
</feature>
<comment type="similarity">
    <text evidence="1">Belongs to the protein kinase superfamily. ADCK protein kinase family.</text>
</comment>
<proteinExistence type="inferred from homology"/>
<keyword evidence="4" id="KW-0503">Monooxygenase</keyword>
<dbReference type="InterPro" id="IPR004147">
    <property type="entry name" value="ABC1_dom"/>
</dbReference>
<feature type="transmembrane region" description="Helical" evidence="2">
    <location>
        <begin position="520"/>
        <end position="540"/>
    </location>
</feature>
<comment type="caution">
    <text evidence="4">The sequence shown here is derived from an EMBL/GenBank/DDBJ whole genome shotgun (WGS) entry which is preliminary data.</text>
</comment>
<keyword evidence="2" id="KW-1133">Transmembrane helix</keyword>
<keyword evidence="4" id="KW-0830">Ubiquinone</keyword>
<dbReference type="Pfam" id="PF03109">
    <property type="entry name" value="ABC1"/>
    <property type="match status" value="1"/>
</dbReference>
<dbReference type="PANTHER" id="PTHR10566:SF113">
    <property type="entry name" value="PROTEIN ACTIVITY OF BC1 COMPLEX KINASE 7, CHLOROPLASTIC"/>
    <property type="match status" value="1"/>
</dbReference>
<dbReference type="OrthoDB" id="9795390at2"/>
<gene>
    <name evidence="4" type="ORF">QY95_01139</name>
</gene>
<dbReference type="PROSITE" id="PS50011">
    <property type="entry name" value="PROTEIN_KINASE_DOM"/>
    <property type="match status" value="1"/>
</dbReference>
<dbReference type="InterPro" id="IPR050154">
    <property type="entry name" value="UbiB_kinase"/>
</dbReference>
<dbReference type="AlphaFoldDB" id="A0A0F5I6D4"/>
<reference evidence="4" key="1">
    <citation type="submission" date="2015-02" db="EMBL/GenBank/DDBJ databases">
        <title>Genome Assembly of Bacillaceae bacterium MTCC 8252.</title>
        <authorList>
            <person name="Verma A."/>
            <person name="Khatri I."/>
            <person name="Mual P."/>
            <person name="Subramanian S."/>
            <person name="Krishnamurthi S."/>
        </authorList>
    </citation>
    <scope>NUCLEOTIDE SEQUENCE [LARGE SCALE GENOMIC DNA]</scope>
    <source>
        <strain evidence="4">MTCC 8252</strain>
    </source>
</reference>
<dbReference type="GO" id="GO:0004672">
    <property type="term" value="F:protein kinase activity"/>
    <property type="evidence" value="ECO:0007669"/>
    <property type="project" value="InterPro"/>
</dbReference>
<dbReference type="Gene3D" id="1.10.510.10">
    <property type="entry name" value="Transferase(Phosphotransferase) domain 1"/>
    <property type="match status" value="1"/>
</dbReference>
<dbReference type="InterPro" id="IPR000719">
    <property type="entry name" value="Prot_kinase_dom"/>
</dbReference>
<feature type="domain" description="Protein kinase" evidence="3">
    <location>
        <begin position="119"/>
        <end position="519"/>
    </location>
</feature>
<protein>
    <submittedName>
        <fullName evidence="4">Ubiquinone biosynthesis monooxygenase UbiB</fullName>
    </submittedName>
</protein>
<keyword evidence="5" id="KW-1185">Reference proteome</keyword>
<name>A0A0F5I6D4_BACTR</name>
<dbReference type="SMART" id="SM00220">
    <property type="entry name" value="S_TKc"/>
    <property type="match status" value="1"/>
</dbReference>